<gene>
    <name evidence="2" type="ORF">E2C01_029932</name>
</gene>
<evidence type="ECO:0000313" key="2">
    <source>
        <dbReference type="EMBL" id="MPC36473.1"/>
    </source>
</evidence>
<reference evidence="2 3" key="1">
    <citation type="submission" date="2019-05" db="EMBL/GenBank/DDBJ databases">
        <title>Another draft genome of Portunus trituberculatus and its Hox gene families provides insights of decapod evolution.</title>
        <authorList>
            <person name="Jeong J.-H."/>
            <person name="Song I."/>
            <person name="Kim S."/>
            <person name="Choi T."/>
            <person name="Kim D."/>
            <person name="Ryu S."/>
            <person name="Kim W."/>
        </authorList>
    </citation>
    <scope>NUCLEOTIDE SEQUENCE [LARGE SCALE GENOMIC DNA]</scope>
    <source>
        <tissue evidence="2">Muscle</tissue>
    </source>
</reference>
<protein>
    <submittedName>
        <fullName evidence="2">Uncharacterized protein</fullName>
    </submittedName>
</protein>
<dbReference type="AlphaFoldDB" id="A0A5B7EUB2"/>
<feature type="compositionally biased region" description="Polar residues" evidence="1">
    <location>
        <begin position="50"/>
        <end position="59"/>
    </location>
</feature>
<dbReference type="EMBL" id="VSRR010003528">
    <property type="protein sequence ID" value="MPC36473.1"/>
    <property type="molecule type" value="Genomic_DNA"/>
</dbReference>
<evidence type="ECO:0000313" key="3">
    <source>
        <dbReference type="Proteomes" id="UP000324222"/>
    </source>
</evidence>
<evidence type="ECO:0000256" key="1">
    <source>
        <dbReference type="SAM" id="MobiDB-lite"/>
    </source>
</evidence>
<sequence>MMAAPKSGVLGSSGRQLRPTHRKRWSSVLGRERAKTEAAPAESARVFVAPTQSPSSSLRHVQPSPLSDDPARSGARPGPCGT</sequence>
<feature type="region of interest" description="Disordered" evidence="1">
    <location>
        <begin position="1"/>
        <end position="82"/>
    </location>
</feature>
<keyword evidence="3" id="KW-1185">Reference proteome</keyword>
<accession>A0A5B7EUB2</accession>
<comment type="caution">
    <text evidence="2">The sequence shown here is derived from an EMBL/GenBank/DDBJ whole genome shotgun (WGS) entry which is preliminary data.</text>
</comment>
<organism evidence="2 3">
    <name type="scientific">Portunus trituberculatus</name>
    <name type="common">Swimming crab</name>
    <name type="synonym">Neptunus trituberculatus</name>
    <dbReference type="NCBI Taxonomy" id="210409"/>
    <lineage>
        <taxon>Eukaryota</taxon>
        <taxon>Metazoa</taxon>
        <taxon>Ecdysozoa</taxon>
        <taxon>Arthropoda</taxon>
        <taxon>Crustacea</taxon>
        <taxon>Multicrustacea</taxon>
        <taxon>Malacostraca</taxon>
        <taxon>Eumalacostraca</taxon>
        <taxon>Eucarida</taxon>
        <taxon>Decapoda</taxon>
        <taxon>Pleocyemata</taxon>
        <taxon>Brachyura</taxon>
        <taxon>Eubrachyura</taxon>
        <taxon>Portunoidea</taxon>
        <taxon>Portunidae</taxon>
        <taxon>Portuninae</taxon>
        <taxon>Portunus</taxon>
    </lineage>
</organism>
<proteinExistence type="predicted"/>
<dbReference type="Proteomes" id="UP000324222">
    <property type="component" value="Unassembled WGS sequence"/>
</dbReference>
<name>A0A5B7EUB2_PORTR</name>